<dbReference type="Pfam" id="PF12215">
    <property type="entry name" value="Glyco_hydr_116N"/>
    <property type="match status" value="1"/>
</dbReference>
<sequence>MSIKLSICILLSFSAGFGMIKNYYHLYDIPMNHTKTSFNPFSPTTIFPLNDSGFEELLKLLIRESLVWHISGVMIFVDTSGESLRKMQNSGFIQIINIASKDFTLLFTWANSVGGQSEFTGHHFNSKIKRPDGVHGVLLHHKTANEQSLLTFAIAAEETEYVHISECSVFVISSSHKGISAKDMWHEVKQAVLPHISYHYAPSIL</sequence>
<gene>
    <name evidence="2" type="ORF">VFH_IV118000</name>
</gene>
<evidence type="ECO:0000259" key="1">
    <source>
        <dbReference type="Pfam" id="PF12215"/>
    </source>
</evidence>
<proteinExistence type="predicted"/>
<feature type="domain" description="Glycosyl-hydrolase family 116 N-terminal" evidence="1">
    <location>
        <begin position="101"/>
        <end position="190"/>
    </location>
</feature>
<dbReference type="InterPro" id="IPR052566">
    <property type="entry name" value="Non-lysos_glucosylceramidase"/>
</dbReference>
<name>A0AAV1AHV7_VICFA</name>
<evidence type="ECO:0000313" key="2">
    <source>
        <dbReference type="EMBL" id="CAI8609123.1"/>
    </source>
</evidence>
<dbReference type="GO" id="GO:0008422">
    <property type="term" value="F:beta-glucosidase activity"/>
    <property type="evidence" value="ECO:0007669"/>
    <property type="project" value="TreeGrafter"/>
</dbReference>
<reference evidence="2 3" key="1">
    <citation type="submission" date="2023-01" db="EMBL/GenBank/DDBJ databases">
        <authorList>
            <person name="Kreplak J."/>
        </authorList>
    </citation>
    <scope>NUCLEOTIDE SEQUENCE [LARGE SCALE GENOMIC DNA]</scope>
</reference>
<organism evidence="2 3">
    <name type="scientific">Vicia faba</name>
    <name type="common">Broad bean</name>
    <name type="synonym">Faba vulgaris</name>
    <dbReference type="NCBI Taxonomy" id="3906"/>
    <lineage>
        <taxon>Eukaryota</taxon>
        <taxon>Viridiplantae</taxon>
        <taxon>Streptophyta</taxon>
        <taxon>Embryophyta</taxon>
        <taxon>Tracheophyta</taxon>
        <taxon>Spermatophyta</taxon>
        <taxon>Magnoliopsida</taxon>
        <taxon>eudicotyledons</taxon>
        <taxon>Gunneridae</taxon>
        <taxon>Pentapetalae</taxon>
        <taxon>rosids</taxon>
        <taxon>fabids</taxon>
        <taxon>Fabales</taxon>
        <taxon>Fabaceae</taxon>
        <taxon>Papilionoideae</taxon>
        <taxon>50 kb inversion clade</taxon>
        <taxon>NPAAA clade</taxon>
        <taxon>Hologalegina</taxon>
        <taxon>IRL clade</taxon>
        <taxon>Fabeae</taxon>
        <taxon>Vicia</taxon>
    </lineage>
</organism>
<keyword evidence="3" id="KW-1185">Reference proteome</keyword>
<dbReference type="Proteomes" id="UP001157006">
    <property type="component" value="Chromosome 4"/>
</dbReference>
<accession>A0AAV1AHV7</accession>
<dbReference type="EMBL" id="OX451739">
    <property type="protein sequence ID" value="CAI8609123.1"/>
    <property type="molecule type" value="Genomic_DNA"/>
</dbReference>
<dbReference type="PANTHER" id="PTHR12654">
    <property type="entry name" value="BILE ACID BETA-GLUCOSIDASE-RELATED"/>
    <property type="match status" value="1"/>
</dbReference>
<dbReference type="InterPro" id="IPR024462">
    <property type="entry name" value="GH116_N"/>
</dbReference>
<evidence type="ECO:0000313" key="3">
    <source>
        <dbReference type="Proteomes" id="UP001157006"/>
    </source>
</evidence>
<dbReference type="PANTHER" id="PTHR12654:SF3">
    <property type="entry name" value="NON-LYSOSOMAL GLUCOSYLCERAMIDASE"/>
    <property type="match status" value="1"/>
</dbReference>
<protein>
    <recommendedName>
        <fullName evidence="1">Glycosyl-hydrolase family 116 N-terminal domain-containing protein</fullName>
    </recommendedName>
</protein>
<dbReference type="AlphaFoldDB" id="A0AAV1AHV7"/>